<comment type="caution">
    <text evidence="7">The sequence shown here is derived from an EMBL/GenBank/DDBJ whole genome shotgun (WGS) entry which is preliminary data.</text>
</comment>
<keyword evidence="4 6" id="KW-1133">Transmembrane helix</keyword>
<keyword evidence="5 6" id="KW-0472">Membrane</keyword>
<keyword evidence="8" id="KW-1185">Reference proteome</keyword>
<sequence>MLEVFSNPEAWVALATLTAMEIVLGIDNVVFISVLVSKLPQAQADRARKLGLALALVFRILLLFALSWLIALKEPVFSLFGHGFSWRDIILLAGGGFLIVKATLELHNSIEGEEHGPTGGVQAAFAVIIAQIIVIDLVFSIDSIITAIGMAEDIEVMIAAVVIAVAVMFVSSGPISAFVAKHPTTKVLALAFLLLIGMVLVADGFGFHVPKGYIYAAMAFSLMVEILNVTAKNRRLKLAEAADAEDAPAKPQDRIVR</sequence>
<feature type="transmembrane region" description="Helical" evidence="6">
    <location>
        <begin position="12"/>
        <end position="37"/>
    </location>
</feature>
<comment type="similarity">
    <text evidence="2">Belongs to the TerC family.</text>
</comment>
<organism evidence="7 8">
    <name type="scientific">Hansschlegelia zhihuaiae</name>
    <dbReference type="NCBI Taxonomy" id="405005"/>
    <lineage>
        <taxon>Bacteria</taxon>
        <taxon>Pseudomonadati</taxon>
        <taxon>Pseudomonadota</taxon>
        <taxon>Alphaproteobacteria</taxon>
        <taxon>Hyphomicrobiales</taxon>
        <taxon>Methylopilaceae</taxon>
        <taxon>Hansschlegelia</taxon>
    </lineage>
</organism>
<dbReference type="OrthoDB" id="9805314at2"/>
<feature type="transmembrane region" description="Helical" evidence="6">
    <location>
        <begin position="49"/>
        <end position="72"/>
    </location>
</feature>
<accession>A0A4Q0MNJ2</accession>
<reference evidence="7 8" key="1">
    <citation type="submission" date="2018-12" db="EMBL/GenBank/DDBJ databases">
        <title>bacterium Hansschlegelia zhihuaiae S113.</title>
        <authorList>
            <person name="He J."/>
        </authorList>
    </citation>
    <scope>NUCLEOTIDE SEQUENCE [LARGE SCALE GENOMIC DNA]</scope>
    <source>
        <strain evidence="7 8">S 113</strain>
    </source>
</reference>
<dbReference type="AlphaFoldDB" id="A0A4Q0MNJ2"/>
<dbReference type="GO" id="GO:0016020">
    <property type="term" value="C:membrane"/>
    <property type="evidence" value="ECO:0007669"/>
    <property type="project" value="UniProtKB-SubCell"/>
</dbReference>
<evidence type="ECO:0000313" key="7">
    <source>
        <dbReference type="EMBL" id="RXF75095.1"/>
    </source>
</evidence>
<name>A0A4Q0MNJ2_9HYPH</name>
<evidence type="ECO:0000256" key="5">
    <source>
        <dbReference type="ARBA" id="ARBA00023136"/>
    </source>
</evidence>
<feature type="transmembrane region" description="Helical" evidence="6">
    <location>
        <begin position="156"/>
        <end position="180"/>
    </location>
</feature>
<dbReference type="EMBL" id="RYFI01000002">
    <property type="protein sequence ID" value="RXF75095.1"/>
    <property type="molecule type" value="Genomic_DNA"/>
</dbReference>
<proteinExistence type="inferred from homology"/>
<gene>
    <name evidence="7" type="ORF">EK403_03350</name>
</gene>
<feature type="transmembrane region" description="Helical" evidence="6">
    <location>
        <begin position="213"/>
        <end position="231"/>
    </location>
</feature>
<feature type="transmembrane region" description="Helical" evidence="6">
    <location>
        <begin position="84"/>
        <end position="104"/>
    </location>
</feature>
<feature type="transmembrane region" description="Helical" evidence="6">
    <location>
        <begin position="187"/>
        <end position="207"/>
    </location>
</feature>
<evidence type="ECO:0000256" key="6">
    <source>
        <dbReference type="SAM" id="Phobius"/>
    </source>
</evidence>
<evidence type="ECO:0000256" key="1">
    <source>
        <dbReference type="ARBA" id="ARBA00004141"/>
    </source>
</evidence>
<keyword evidence="3 6" id="KW-0812">Transmembrane</keyword>
<dbReference type="InterPro" id="IPR005496">
    <property type="entry name" value="Integral_membrane_TerC"/>
</dbReference>
<evidence type="ECO:0000256" key="3">
    <source>
        <dbReference type="ARBA" id="ARBA00022692"/>
    </source>
</evidence>
<dbReference type="Proteomes" id="UP000289708">
    <property type="component" value="Unassembled WGS sequence"/>
</dbReference>
<comment type="subcellular location">
    <subcellularLocation>
        <location evidence="1">Membrane</location>
        <topology evidence="1">Multi-pass membrane protein</topology>
    </subcellularLocation>
</comment>
<dbReference type="RefSeq" id="WP_128776085.1">
    <property type="nucleotide sequence ID" value="NZ_RYFI01000002.1"/>
</dbReference>
<evidence type="ECO:0000256" key="2">
    <source>
        <dbReference type="ARBA" id="ARBA00007511"/>
    </source>
</evidence>
<dbReference type="Pfam" id="PF03741">
    <property type="entry name" value="TerC"/>
    <property type="match status" value="1"/>
</dbReference>
<feature type="transmembrane region" description="Helical" evidence="6">
    <location>
        <begin position="125"/>
        <end position="150"/>
    </location>
</feature>
<dbReference type="PANTHER" id="PTHR30238:SF4">
    <property type="entry name" value="SLL1022 PROTEIN"/>
    <property type="match status" value="1"/>
</dbReference>
<dbReference type="PANTHER" id="PTHR30238">
    <property type="entry name" value="MEMBRANE BOUND PREDICTED REDOX MODULATOR"/>
    <property type="match status" value="1"/>
</dbReference>
<protein>
    <submittedName>
        <fullName evidence="7">TerC family protein</fullName>
    </submittedName>
</protein>
<evidence type="ECO:0000313" key="8">
    <source>
        <dbReference type="Proteomes" id="UP000289708"/>
    </source>
</evidence>
<evidence type="ECO:0000256" key="4">
    <source>
        <dbReference type="ARBA" id="ARBA00022989"/>
    </source>
</evidence>